<evidence type="ECO:0000313" key="3">
    <source>
        <dbReference type="EMBL" id="PHT60433.1"/>
    </source>
</evidence>
<dbReference type="STRING" id="33114.A0A2G2XSG9"/>
<dbReference type="PANTHER" id="PTHR33601:SF28">
    <property type="entry name" value="PROTEIN LITTLE ZIPPER 4-LIKE"/>
    <property type="match status" value="1"/>
</dbReference>
<accession>A0A2G2XSG9</accession>
<dbReference type="OrthoDB" id="1714540at2759"/>
<proteinExistence type="predicted"/>
<name>A0A2G2XSG9_CAPBA</name>
<organism evidence="3 4">
    <name type="scientific">Capsicum baccatum</name>
    <name type="common">Peruvian pepper</name>
    <dbReference type="NCBI Taxonomy" id="33114"/>
    <lineage>
        <taxon>Eukaryota</taxon>
        <taxon>Viridiplantae</taxon>
        <taxon>Streptophyta</taxon>
        <taxon>Embryophyta</taxon>
        <taxon>Tracheophyta</taxon>
        <taxon>Spermatophyta</taxon>
        <taxon>Magnoliopsida</taxon>
        <taxon>eudicotyledons</taxon>
        <taxon>Gunneridae</taxon>
        <taxon>Pentapetalae</taxon>
        <taxon>asterids</taxon>
        <taxon>lamiids</taxon>
        <taxon>Solanales</taxon>
        <taxon>Solanaceae</taxon>
        <taxon>Solanoideae</taxon>
        <taxon>Capsiceae</taxon>
        <taxon>Capsicum</taxon>
    </lineage>
</organism>
<dbReference type="Proteomes" id="UP000224567">
    <property type="component" value="Unassembled WGS sequence"/>
</dbReference>
<feature type="region of interest" description="Disordered" evidence="2">
    <location>
        <begin position="119"/>
        <end position="138"/>
    </location>
</feature>
<evidence type="ECO:0000256" key="2">
    <source>
        <dbReference type="SAM" id="MobiDB-lite"/>
    </source>
</evidence>
<comment type="caution">
    <text evidence="3">The sequence shown here is derived from an EMBL/GenBank/DDBJ whole genome shotgun (WGS) entry which is preliminary data.</text>
</comment>
<dbReference type="AlphaFoldDB" id="A0A2G2XSG9"/>
<dbReference type="PANTHER" id="PTHR33601">
    <property type="entry name" value="PROTEIN LITTLE ZIPPER 4"/>
    <property type="match status" value="1"/>
</dbReference>
<feature type="coiled-coil region" evidence="1">
    <location>
        <begin position="71"/>
        <end position="102"/>
    </location>
</feature>
<sequence length="138" mass="15820">MIAGDVDDDFRRRHIDNAVSFPVVVGPNFFRALLELRVPFSCAASSISLSIRKGQLKQVMEKQNLDLYWRNIQIMQENDRLRKTAQRLRQENEALYTELKQRLAAKRINKIPELELTLGPSSAANQMKPKNPQPPSCS</sequence>
<gene>
    <name evidence="3" type="ORF">CQW23_02796</name>
</gene>
<keyword evidence="1" id="KW-0175">Coiled coil</keyword>
<evidence type="ECO:0000313" key="4">
    <source>
        <dbReference type="Proteomes" id="UP000224567"/>
    </source>
</evidence>
<evidence type="ECO:0000256" key="1">
    <source>
        <dbReference type="SAM" id="Coils"/>
    </source>
</evidence>
<reference evidence="4" key="2">
    <citation type="journal article" date="2017" name="J. Anim. Genet.">
        <title>Multiple reference genome sequences of hot pepper reveal the massive evolution of plant disease resistance genes by retroduplication.</title>
        <authorList>
            <person name="Kim S."/>
            <person name="Park J."/>
            <person name="Yeom S.-I."/>
            <person name="Kim Y.-M."/>
            <person name="Seo E."/>
            <person name="Kim K.-T."/>
            <person name="Kim M.-S."/>
            <person name="Lee J.M."/>
            <person name="Cheong K."/>
            <person name="Shin H.-S."/>
            <person name="Kim S.-B."/>
            <person name="Han K."/>
            <person name="Lee J."/>
            <person name="Park M."/>
            <person name="Lee H.-A."/>
            <person name="Lee H.-Y."/>
            <person name="Lee Y."/>
            <person name="Oh S."/>
            <person name="Lee J.H."/>
            <person name="Choi E."/>
            <person name="Choi E."/>
            <person name="Lee S.E."/>
            <person name="Jeon J."/>
            <person name="Kim H."/>
            <person name="Choi G."/>
            <person name="Song H."/>
            <person name="Lee J."/>
            <person name="Lee S.-C."/>
            <person name="Kwon J.-K."/>
            <person name="Lee H.-Y."/>
            <person name="Koo N."/>
            <person name="Hong Y."/>
            <person name="Kim R.W."/>
            <person name="Kang W.-H."/>
            <person name="Huh J.H."/>
            <person name="Kang B.-C."/>
            <person name="Yang T.-J."/>
            <person name="Lee Y.-H."/>
            <person name="Bennetzen J.L."/>
            <person name="Choi D."/>
        </authorList>
    </citation>
    <scope>NUCLEOTIDE SEQUENCE [LARGE SCALE GENOMIC DNA]</scope>
    <source>
        <strain evidence="4">cv. PBC81</strain>
    </source>
</reference>
<reference evidence="3 4" key="1">
    <citation type="journal article" date="2017" name="Genome Biol.">
        <title>New reference genome sequences of hot pepper reveal the massive evolution of plant disease-resistance genes by retroduplication.</title>
        <authorList>
            <person name="Kim S."/>
            <person name="Park J."/>
            <person name="Yeom S.I."/>
            <person name="Kim Y.M."/>
            <person name="Seo E."/>
            <person name="Kim K.T."/>
            <person name="Kim M.S."/>
            <person name="Lee J.M."/>
            <person name="Cheong K."/>
            <person name="Shin H.S."/>
            <person name="Kim S.B."/>
            <person name="Han K."/>
            <person name="Lee J."/>
            <person name="Park M."/>
            <person name="Lee H.A."/>
            <person name="Lee H.Y."/>
            <person name="Lee Y."/>
            <person name="Oh S."/>
            <person name="Lee J.H."/>
            <person name="Choi E."/>
            <person name="Choi E."/>
            <person name="Lee S.E."/>
            <person name="Jeon J."/>
            <person name="Kim H."/>
            <person name="Choi G."/>
            <person name="Song H."/>
            <person name="Lee J."/>
            <person name="Lee S.C."/>
            <person name="Kwon J.K."/>
            <person name="Lee H.Y."/>
            <person name="Koo N."/>
            <person name="Hong Y."/>
            <person name="Kim R.W."/>
            <person name="Kang W.H."/>
            <person name="Huh J.H."/>
            <person name="Kang B.C."/>
            <person name="Yang T.J."/>
            <person name="Lee Y.H."/>
            <person name="Bennetzen J.L."/>
            <person name="Choi D."/>
        </authorList>
    </citation>
    <scope>NUCLEOTIDE SEQUENCE [LARGE SCALE GENOMIC DNA]</scope>
    <source>
        <strain evidence="4">cv. PBC81</strain>
    </source>
</reference>
<dbReference type="EMBL" id="MLFT02000001">
    <property type="protein sequence ID" value="PHT60433.1"/>
    <property type="molecule type" value="Genomic_DNA"/>
</dbReference>
<keyword evidence="4" id="KW-1185">Reference proteome</keyword>
<dbReference type="InterPro" id="IPR039312">
    <property type="entry name" value="ZPR"/>
</dbReference>
<protein>
    <submittedName>
        <fullName evidence="3">Uncharacterized protein</fullName>
    </submittedName>
</protein>